<name>A0A6N7WN85_9FIRM</name>
<comment type="caution">
    <text evidence="1">The sequence shown here is derived from an EMBL/GenBank/DDBJ whole genome shotgun (WGS) entry which is preliminary data.</text>
</comment>
<evidence type="ECO:0000313" key="2">
    <source>
        <dbReference type="Proteomes" id="UP000436047"/>
    </source>
</evidence>
<sequence>MRIKIKLSLSTSYTQFVDNVMLSGKNRWQRVDYFSGARYCIKNEILVTTYCISEKHDFYRLFSAFFLLGKMRGFA</sequence>
<dbReference type="EMBL" id="VUMI01000050">
    <property type="protein sequence ID" value="MSS90918.1"/>
    <property type="molecule type" value="Genomic_DNA"/>
</dbReference>
<dbReference type="AlphaFoldDB" id="A0A6N7WN85"/>
<organism evidence="1 2">
    <name type="scientific">Eisenbergiella porci</name>
    <dbReference type="NCBI Taxonomy" id="2652274"/>
    <lineage>
        <taxon>Bacteria</taxon>
        <taxon>Bacillati</taxon>
        <taxon>Bacillota</taxon>
        <taxon>Clostridia</taxon>
        <taxon>Lachnospirales</taxon>
        <taxon>Lachnospiraceae</taxon>
        <taxon>Eisenbergiella</taxon>
    </lineage>
</organism>
<evidence type="ECO:0000313" key="1">
    <source>
        <dbReference type="EMBL" id="MSS90918.1"/>
    </source>
</evidence>
<proteinExistence type="predicted"/>
<keyword evidence="2" id="KW-1185">Reference proteome</keyword>
<dbReference type="Proteomes" id="UP000436047">
    <property type="component" value="Unassembled WGS sequence"/>
</dbReference>
<accession>A0A6N7WN85</accession>
<protein>
    <submittedName>
        <fullName evidence="1">Uncharacterized protein</fullName>
    </submittedName>
</protein>
<reference evidence="1 2" key="1">
    <citation type="submission" date="2019-08" db="EMBL/GenBank/DDBJ databases">
        <title>In-depth cultivation of the pig gut microbiome towards novel bacterial diversity and tailored functional studies.</title>
        <authorList>
            <person name="Wylensek D."/>
            <person name="Hitch T.C.A."/>
            <person name="Clavel T."/>
        </authorList>
    </citation>
    <scope>NUCLEOTIDE SEQUENCE [LARGE SCALE GENOMIC DNA]</scope>
    <source>
        <strain evidence="1 2">WCA-389-WT-23B</strain>
    </source>
</reference>
<gene>
    <name evidence="1" type="ORF">FYJ45_22490</name>
</gene>